<evidence type="ECO:0008006" key="4">
    <source>
        <dbReference type="Google" id="ProtNLM"/>
    </source>
</evidence>
<feature type="signal peptide" evidence="1">
    <location>
        <begin position="1"/>
        <end position="25"/>
    </location>
</feature>
<accession>A0ABT8EJE1</accession>
<protein>
    <recommendedName>
        <fullName evidence="4">Lipoprotein</fullName>
    </recommendedName>
</protein>
<comment type="caution">
    <text evidence="2">The sequence shown here is derived from an EMBL/GenBank/DDBJ whole genome shotgun (WGS) entry which is preliminary data.</text>
</comment>
<keyword evidence="1" id="KW-0732">Signal</keyword>
<name>A0ABT8EJE1_9BURK</name>
<sequence>MRYMHRKVTVLIALLALAACGSAKDANQDNFSQAIQDYLASQTGFCAGIPANHYPFTLATEEVFVESNKRRADAFVSAGLLNSSDIQIKSRFSQAQTPALEYSLSSLGQKHLVKAGAGGLGNHDAFCTGDYIVQDIESFTEPADAMGLKISRVAYTYKLKDAHKWLHNEAVQREFPESVEQIDTLIEGRAVLVLTNKGWVHERLLKP</sequence>
<reference evidence="2" key="1">
    <citation type="submission" date="2021-11" db="EMBL/GenBank/DDBJ databases">
        <title>Draft genome sequence of Alcaligenes endophyticus type strain CCUG 75668T.</title>
        <authorList>
            <person name="Salva-Serra F."/>
            <person name="Duran R.E."/>
            <person name="Seeger M."/>
            <person name="Moore E.R.B."/>
            <person name="Jaen-Luchoro D."/>
        </authorList>
    </citation>
    <scope>NUCLEOTIDE SEQUENCE</scope>
    <source>
        <strain evidence="2">CCUG 75668</strain>
    </source>
</reference>
<dbReference type="EMBL" id="JAJHNU010000002">
    <property type="protein sequence ID" value="MDN4121414.1"/>
    <property type="molecule type" value="Genomic_DNA"/>
</dbReference>
<dbReference type="PROSITE" id="PS51257">
    <property type="entry name" value="PROKAR_LIPOPROTEIN"/>
    <property type="match status" value="1"/>
</dbReference>
<evidence type="ECO:0000256" key="1">
    <source>
        <dbReference type="SAM" id="SignalP"/>
    </source>
</evidence>
<gene>
    <name evidence="2" type="ORF">LMS43_08950</name>
</gene>
<evidence type="ECO:0000313" key="3">
    <source>
        <dbReference type="Proteomes" id="UP001168613"/>
    </source>
</evidence>
<dbReference type="Proteomes" id="UP001168613">
    <property type="component" value="Unassembled WGS sequence"/>
</dbReference>
<organism evidence="2 3">
    <name type="scientific">Alcaligenes endophyticus</name>
    <dbReference type="NCBI Taxonomy" id="1929088"/>
    <lineage>
        <taxon>Bacteria</taxon>
        <taxon>Pseudomonadati</taxon>
        <taxon>Pseudomonadota</taxon>
        <taxon>Betaproteobacteria</taxon>
        <taxon>Burkholderiales</taxon>
        <taxon>Alcaligenaceae</taxon>
        <taxon>Alcaligenes</taxon>
    </lineage>
</organism>
<keyword evidence="3" id="KW-1185">Reference proteome</keyword>
<feature type="chain" id="PRO_5047020868" description="Lipoprotein" evidence="1">
    <location>
        <begin position="26"/>
        <end position="207"/>
    </location>
</feature>
<dbReference type="RefSeq" id="WP_266124094.1">
    <property type="nucleotide sequence ID" value="NZ_JAJHNU010000002.1"/>
</dbReference>
<proteinExistence type="predicted"/>
<evidence type="ECO:0000313" key="2">
    <source>
        <dbReference type="EMBL" id="MDN4121414.1"/>
    </source>
</evidence>